<evidence type="ECO:0000259" key="1">
    <source>
        <dbReference type="Pfam" id="PF02272"/>
    </source>
</evidence>
<dbReference type="PANTHER" id="PTHR42146">
    <property type="entry name" value="3',5'-CYCLIC-NUCLEOTIDE PHOSPHODIESTERASE"/>
    <property type="match status" value="1"/>
</dbReference>
<dbReference type="EMBL" id="PFAZ01000001">
    <property type="protein sequence ID" value="PIR89430.1"/>
    <property type="molecule type" value="Genomic_DNA"/>
</dbReference>
<dbReference type="Pfam" id="PF02272">
    <property type="entry name" value="DHHA1"/>
    <property type="match status" value="1"/>
</dbReference>
<protein>
    <recommendedName>
        <fullName evidence="1">DHHA1 domain-containing protein</fullName>
    </recommendedName>
</protein>
<reference evidence="3" key="1">
    <citation type="submission" date="2017-09" db="EMBL/GenBank/DDBJ databases">
        <title>Depth-based differentiation of microbial function through sediment-hosted aquifers and enrichment of novel symbionts in the deep terrestrial subsurface.</title>
        <authorList>
            <person name="Probst A.J."/>
            <person name="Ladd B."/>
            <person name="Jarett J.K."/>
            <person name="Geller-Mcgrath D.E."/>
            <person name="Sieber C.M.K."/>
            <person name="Emerson J.B."/>
            <person name="Anantharaman K."/>
            <person name="Thomas B.C."/>
            <person name="Malmstrom R."/>
            <person name="Stieglmeier M."/>
            <person name="Klingl A."/>
            <person name="Woyke T."/>
            <person name="Ryan C.M."/>
            <person name="Banfield J.F."/>
        </authorList>
    </citation>
    <scope>NUCLEOTIDE SEQUENCE [LARGE SCALE GENOMIC DNA]</scope>
</reference>
<dbReference type="Proteomes" id="UP000231157">
    <property type="component" value="Unassembled WGS sequence"/>
</dbReference>
<sequence>MKKIIILFHGNCHDGFGAAWAAWKKFGAKAEYIPILHNDPPPKGLKNKKLFFLDITYKGEILDKIIKENDVTIIDHHVSVKEEIKKAPNHVYGEKNSGSVLAWQYFHPNKKAPWLLRYVEAGDLWDFSLPNSNEVRVAIETNPMEFKKWNRMQTEIENPQKRKTYIIQGKAILTYRDSEVNELAKNADVGIFDKRKIWIVNSATERSKTGAVLAAKKFHIALIWNRVGNQIRVSLRSDSHVDVSKIAQKYGGGGHKQAAGFTLDASKPLPWRYVKREKR</sequence>
<evidence type="ECO:0000313" key="3">
    <source>
        <dbReference type="Proteomes" id="UP000231157"/>
    </source>
</evidence>
<dbReference type="InterPro" id="IPR038763">
    <property type="entry name" value="DHH_sf"/>
</dbReference>
<dbReference type="SUPFAM" id="SSF64182">
    <property type="entry name" value="DHH phosphoesterases"/>
    <property type="match status" value="1"/>
</dbReference>
<name>A0A2H0USN5_9BACT</name>
<gene>
    <name evidence="2" type="ORF">COU07_00830</name>
</gene>
<proteinExistence type="predicted"/>
<dbReference type="Gene3D" id="3.10.310.30">
    <property type="match status" value="1"/>
</dbReference>
<dbReference type="AlphaFoldDB" id="A0A2H0USN5"/>
<dbReference type="InterPro" id="IPR052968">
    <property type="entry name" value="Nucleotide_metab_enz"/>
</dbReference>
<dbReference type="GO" id="GO:0003676">
    <property type="term" value="F:nucleic acid binding"/>
    <property type="evidence" value="ECO:0007669"/>
    <property type="project" value="InterPro"/>
</dbReference>
<organism evidence="2 3">
    <name type="scientific">Candidatus Harrisonbacteria bacterium CG10_big_fil_rev_8_21_14_0_10_40_38</name>
    <dbReference type="NCBI Taxonomy" id="1974583"/>
    <lineage>
        <taxon>Bacteria</taxon>
        <taxon>Candidatus Harrisoniibacteriota</taxon>
    </lineage>
</organism>
<dbReference type="InterPro" id="IPR003156">
    <property type="entry name" value="DHHA1_dom"/>
</dbReference>
<evidence type="ECO:0000313" key="2">
    <source>
        <dbReference type="EMBL" id="PIR89430.1"/>
    </source>
</evidence>
<dbReference type="PANTHER" id="PTHR42146:SF1">
    <property type="entry name" value="OLIGORIBONUCLEASE NRNB"/>
    <property type="match status" value="1"/>
</dbReference>
<feature type="domain" description="DHHA1" evidence="1">
    <location>
        <begin position="219"/>
        <end position="264"/>
    </location>
</feature>
<comment type="caution">
    <text evidence="2">The sequence shown here is derived from an EMBL/GenBank/DDBJ whole genome shotgun (WGS) entry which is preliminary data.</text>
</comment>
<accession>A0A2H0USN5</accession>